<proteinExistence type="predicted"/>
<accession>A0AAQ3N6V3</accession>
<dbReference type="Proteomes" id="UP001374535">
    <property type="component" value="Chromosome 7"/>
</dbReference>
<organism evidence="2 3">
    <name type="scientific">Vigna mungo</name>
    <name type="common">Black gram</name>
    <name type="synonym">Phaseolus mungo</name>
    <dbReference type="NCBI Taxonomy" id="3915"/>
    <lineage>
        <taxon>Eukaryota</taxon>
        <taxon>Viridiplantae</taxon>
        <taxon>Streptophyta</taxon>
        <taxon>Embryophyta</taxon>
        <taxon>Tracheophyta</taxon>
        <taxon>Spermatophyta</taxon>
        <taxon>Magnoliopsida</taxon>
        <taxon>eudicotyledons</taxon>
        <taxon>Gunneridae</taxon>
        <taxon>Pentapetalae</taxon>
        <taxon>rosids</taxon>
        <taxon>fabids</taxon>
        <taxon>Fabales</taxon>
        <taxon>Fabaceae</taxon>
        <taxon>Papilionoideae</taxon>
        <taxon>50 kb inversion clade</taxon>
        <taxon>NPAAA clade</taxon>
        <taxon>indigoferoid/millettioid clade</taxon>
        <taxon>Phaseoleae</taxon>
        <taxon>Vigna</taxon>
    </lineage>
</organism>
<dbReference type="AlphaFoldDB" id="A0AAQ3N6V3"/>
<name>A0AAQ3N6V3_VIGMU</name>
<evidence type="ECO:0000256" key="1">
    <source>
        <dbReference type="SAM" id="MobiDB-lite"/>
    </source>
</evidence>
<feature type="compositionally biased region" description="Basic and acidic residues" evidence="1">
    <location>
        <begin position="175"/>
        <end position="188"/>
    </location>
</feature>
<gene>
    <name evidence="2" type="ORF">V8G54_024311</name>
</gene>
<dbReference type="EMBL" id="CP144694">
    <property type="protein sequence ID" value="WVZ03505.1"/>
    <property type="molecule type" value="Genomic_DNA"/>
</dbReference>
<evidence type="ECO:0000313" key="2">
    <source>
        <dbReference type="EMBL" id="WVZ03505.1"/>
    </source>
</evidence>
<sequence>MRALEEHSHPIKGLALLFFHEEEADSGKEGYVKQISLLLSVNPDDTVQEPLRLGCDEIRPEPVINGVLFDKTVNGTSIGGEIGGFSVGPFEEPEQIVGELWGHVVDVNPKGKGERVVRIGVQPVHLGSINGVVELGDEVLLSGVRGVVGKGGRRGGEETVEGDEEGSFGIGNEDIGGRKGGRAEGREREEDEEERESEKEEEQSGSRFRSWNVLSGHCYGRSLHTKIYRHSTTHL</sequence>
<protein>
    <submittedName>
        <fullName evidence="2">Uncharacterized protein</fullName>
    </submittedName>
</protein>
<feature type="region of interest" description="Disordered" evidence="1">
    <location>
        <begin position="149"/>
        <end position="207"/>
    </location>
</feature>
<keyword evidence="3" id="KW-1185">Reference proteome</keyword>
<reference evidence="2 3" key="1">
    <citation type="journal article" date="2023" name="Life. Sci Alliance">
        <title>Evolutionary insights into 3D genome organization and epigenetic landscape of Vigna mungo.</title>
        <authorList>
            <person name="Junaid A."/>
            <person name="Singh B."/>
            <person name="Bhatia S."/>
        </authorList>
    </citation>
    <scope>NUCLEOTIDE SEQUENCE [LARGE SCALE GENOMIC DNA]</scope>
    <source>
        <strain evidence="2">Urdbean</strain>
    </source>
</reference>
<evidence type="ECO:0000313" key="3">
    <source>
        <dbReference type="Proteomes" id="UP001374535"/>
    </source>
</evidence>